<accession>A0A5C6AI24</accession>
<dbReference type="EMBL" id="SJPR01000001">
    <property type="protein sequence ID" value="TWT99137.1"/>
    <property type="molecule type" value="Genomic_DNA"/>
</dbReference>
<comment type="caution">
    <text evidence="2">The sequence shown here is derived from an EMBL/GenBank/DDBJ whole genome shotgun (WGS) entry which is preliminary data.</text>
</comment>
<dbReference type="AlphaFoldDB" id="A0A5C6AI24"/>
<evidence type="ECO:0008006" key="4">
    <source>
        <dbReference type="Google" id="ProtNLM"/>
    </source>
</evidence>
<proteinExistence type="predicted"/>
<keyword evidence="3" id="KW-1185">Reference proteome</keyword>
<dbReference type="Proteomes" id="UP000317421">
    <property type="component" value="Unassembled WGS sequence"/>
</dbReference>
<gene>
    <name evidence="2" type="ORF">Pla108_00700</name>
</gene>
<keyword evidence="1" id="KW-0732">Signal</keyword>
<name>A0A5C6AI24_9BACT</name>
<feature type="chain" id="PRO_5023034662" description="3-keto-disaccharide hydrolase domain-containing protein" evidence="1">
    <location>
        <begin position="29"/>
        <end position="214"/>
    </location>
</feature>
<feature type="signal peptide" evidence="1">
    <location>
        <begin position="1"/>
        <end position="28"/>
    </location>
</feature>
<evidence type="ECO:0000313" key="3">
    <source>
        <dbReference type="Proteomes" id="UP000317421"/>
    </source>
</evidence>
<dbReference type="RefSeq" id="WP_146441367.1">
    <property type="nucleotide sequence ID" value="NZ_SJPR01000001.1"/>
</dbReference>
<reference evidence="2 3" key="1">
    <citation type="submission" date="2019-02" db="EMBL/GenBank/DDBJ databases">
        <title>Deep-cultivation of Planctomycetes and their phenomic and genomic characterization uncovers novel biology.</title>
        <authorList>
            <person name="Wiegand S."/>
            <person name="Jogler M."/>
            <person name="Boedeker C."/>
            <person name="Pinto D."/>
            <person name="Vollmers J."/>
            <person name="Rivas-Marin E."/>
            <person name="Kohn T."/>
            <person name="Peeters S.H."/>
            <person name="Heuer A."/>
            <person name="Rast P."/>
            <person name="Oberbeckmann S."/>
            <person name="Bunk B."/>
            <person name="Jeske O."/>
            <person name="Meyerdierks A."/>
            <person name="Storesund J.E."/>
            <person name="Kallscheuer N."/>
            <person name="Luecker S."/>
            <person name="Lage O.M."/>
            <person name="Pohl T."/>
            <person name="Merkel B.J."/>
            <person name="Hornburger P."/>
            <person name="Mueller R.-W."/>
            <person name="Bruemmer F."/>
            <person name="Labrenz M."/>
            <person name="Spormann A.M."/>
            <person name="Op Den Camp H."/>
            <person name="Overmann J."/>
            <person name="Amann R."/>
            <person name="Jetten M.S.M."/>
            <person name="Mascher T."/>
            <person name="Medema M.H."/>
            <person name="Devos D.P."/>
            <person name="Kaster A.-K."/>
            <person name="Ovreas L."/>
            <person name="Rohde M."/>
            <person name="Galperin M.Y."/>
            <person name="Jogler C."/>
        </authorList>
    </citation>
    <scope>NUCLEOTIDE SEQUENCE [LARGE SCALE GENOMIC DNA]</scope>
    <source>
        <strain evidence="2 3">Pla108</strain>
    </source>
</reference>
<evidence type="ECO:0000313" key="2">
    <source>
        <dbReference type="EMBL" id="TWT99137.1"/>
    </source>
</evidence>
<evidence type="ECO:0000256" key="1">
    <source>
        <dbReference type="SAM" id="SignalP"/>
    </source>
</evidence>
<protein>
    <recommendedName>
        <fullName evidence="4">3-keto-disaccharide hydrolase domain-containing protein</fullName>
    </recommendedName>
</protein>
<organism evidence="2 3">
    <name type="scientific">Botrimarina colliarenosi</name>
    <dbReference type="NCBI Taxonomy" id="2528001"/>
    <lineage>
        <taxon>Bacteria</taxon>
        <taxon>Pseudomonadati</taxon>
        <taxon>Planctomycetota</taxon>
        <taxon>Planctomycetia</taxon>
        <taxon>Pirellulales</taxon>
        <taxon>Lacipirellulaceae</taxon>
        <taxon>Botrimarina</taxon>
    </lineage>
</organism>
<dbReference type="OrthoDB" id="266492at2"/>
<sequence precursor="true">MASPVLRGVLRVWQVSQAIVLFATPAFAQDVVEIEEHWTLSVGGPDALRSAPQVSMVMSPAGGTDDHFFLVSLNHWSYPDFAAGGVQTQHWHGDTCRSVANSPSHQALDTDEETVGWTQRLSLSDGQLVFEVVNGESASWGAFGGDGSLRVSSPTELSRLNDYKPATSLTESGIGYAGNRVSSLVLQKLRWRFDGEDDWQEMIAPIDIDADLDP</sequence>